<keyword evidence="2" id="KW-1185">Reference proteome</keyword>
<evidence type="ECO:0000313" key="2">
    <source>
        <dbReference type="Proteomes" id="UP001500831"/>
    </source>
</evidence>
<dbReference type="RefSeq" id="WP_344976072.1">
    <property type="nucleotide sequence ID" value="NZ_BAAAVI010000038.1"/>
</dbReference>
<accession>A0ABN3W1N9</accession>
<protein>
    <submittedName>
        <fullName evidence="1">Uncharacterized protein</fullName>
    </submittedName>
</protein>
<evidence type="ECO:0000313" key="1">
    <source>
        <dbReference type="EMBL" id="GAA2885671.1"/>
    </source>
</evidence>
<gene>
    <name evidence="1" type="ORF">GCM10010517_49340</name>
</gene>
<organism evidence="1 2">
    <name type="scientific">Streptosporangium fragile</name>
    <dbReference type="NCBI Taxonomy" id="46186"/>
    <lineage>
        <taxon>Bacteria</taxon>
        <taxon>Bacillati</taxon>
        <taxon>Actinomycetota</taxon>
        <taxon>Actinomycetes</taxon>
        <taxon>Streptosporangiales</taxon>
        <taxon>Streptosporangiaceae</taxon>
        <taxon>Streptosporangium</taxon>
    </lineage>
</organism>
<proteinExistence type="predicted"/>
<comment type="caution">
    <text evidence="1">The sequence shown here is derived from an EMBL/GenBank/DDBJ whole genome shotgun (WGS) entry which is preliminary data.</text>
</comment>
<sequence>MVAEIIRAEIMEYVAPMFEQIMARMDTLATKEDLDQVREDVAKCATKEDFAVVQRDVDGVKEELKEVRRTVDVLTCDVGTLKEDSRAMKENYVVMDGKLDRIILLLGMSQN</sequence>
<dbReference type="Gene3D" id="1.20.1480.30">
    <property type="entry name" value="Designed four-helix bundle protein"/>
    <property type="match status" value="1"/>
</dbReference>
<name>A0ABN3W1N9_9ACTN</name>
<dbReference type="Proteomes" id="UP001500831">
    <property type="component" value="Unassembled WGS sequence"/>
</dbReference>
<reference evidence="1 2" key="1">
    <citation type="journal article" date="2019" name="Int. J. Syst. Evol. Microbiol.">
        <title>The Global Catalogue of Microorganisms (GCM) 10K type strain sequencing project: providing services to taxonomists for standard genome sequencing and annotation.</title>
        <authorList>
            <consortium name="The Broad Institute Genomics Platform"/>
            <consortium name="The Broad Institute Genome Sequencing Center for Infectious Disease"/>
            <person name="Wu L."/>
            <person name="Ma J."/>
        </authorList>
    </citation>
    <scope>NUCLEOTIDE SEQUENCE [LARGE SCALE GENOMIC DNA]</scope>
    <source>
        <strain evidence="1 2">JCM 6242</strain>
    </source>
</reference>
<dbReference type="EMBL" id="BAAAVI010000038">
    <property type="protein sequence ID" value="GAA2885671.1"/>
    <property type="molecule type" value="Genomic_DNA"/>
</dbReference>